<evidence type="ECO:0000256" key="6">
    <source>
        <dbReference type="ARBA" id="ARBA00023136"/>
    </source>
</evidence>
<evidence type="ECO:0000256" key="1">
    <source>
        <dbReference type="ARBA" id="ARBA00004651"/>
    </source>
</evidence>
<evidence type="ECO:0000256" key="8">
    <source>
        <dbReference type="SAM" id="MobiDB-lite"/>
    </source>
</evidence>
<keyword evidence="4 7" id="KW-0812">Transmembrane</keyword>
<dbReference type="GO" id="GO:0005886">
    <property type="term" value="C:plasma membrane"/>
    <property type="evidence" value="ECO:0007669"/>
    <property type="project" value="UniProtKB-SubCell"/>
</dbReference>
<dbReference type="PROSITE" id="PS50928">
    <property type="entry name" value="ABC_TM1"/>
    <property type="match status" value="1"/>
</dbReference>
<comment type="similarity">
    <text evidence="7">Belongs to the binding-protein-dependent transport system permease family.</text>
</comment>
<evidence type="ECO:0000256" key="5">
    <source>
        <dbReference type="ARBA" id="ARBA00022989"/>
    </source>
</evidence>
<keyword evidence="5 7" id="KW-1133">Transmembrane helix</keyword>
<reference evidence="10 11" key="1">
    <citation type="submission" date="2019-07" db="EMBL/GenBank/DDBJ databases">
        <title>Whole genome shotgun sequence of Actinotalea fermentans NBRC 105374.</title>
        <authorList>
            <person name="Hosoyama A."/>
            <person name="Uohara A."/>
            <person name="Ohji S."/>
            <person name="Ichikawa N."/>
        </authorList>
    </citation>
    <scope>NUCLEOTIDE SEQUENCE [LARGE SCALE GENOMIC DNA]</scope>
    <source>
        <strain evidence="10 11">NBRC 105374</strain>
    </source>
</reference>
<feature type="transmembrane region" description="Helical" evidence="7">
    <location>
        <begin position="307"/>
        <end position="328"/>
    </location>
</feature>
<feature type="compositionally biased region" description="Low complexity" evidence="8">
    <location>
        <begin position="1"/>
        <end position="30"/>
    </location>
</feature>
<gene>
    <name evidence="10" type="ORF">AFE02nite_28240</name>
</gene>
<dbReference type="Gene3D" id="1.10.3720.10">
    <property type="entry name" value="MetI-like"/>
    <property type="match status" value="1"/>
</dbReference>
<dbReference type="SUPFAM" id="SSF161098">
    <property type="entry name" value="MetI-like"/>
    <property type="match status" value="1"/>
</dbReference>
<dbReference type="RefSeq" id="WP_307726053.1">
    <property type="nucleotide sequence ID" value="NZ_BJYK01000009.1"/>
</dbReference>
<dbReference type="InterPro" id="IPR000515">
    <property type="entry name" value="MetI-like"/>
</dbReference>
<evidence type="ECO:0000256" key="4">
    <source>
        <dbReference type="ARBA" id="ARBA00022692"/>
    </source>
</evidence>
<keyword evidence="2 7" id="KW-0813">Transport</keyword>
<evidence type="ECO:0000313" key="10">
    <source>
        <dbReference type="EMBL" id="GEN81090.1"/>
    </source>
</evidence>
<dbReference type="PANTHER" id="PTHR43744:SF13">
    <property type="entry name" value="SN-GLYCEROL-3-PHOSPHATE TRANSPORT INTEGRAL MEMBRANE PROTEIN ABC TRANSPORTER UGPE-RELATED"/>
    <property type="match status" value="1"/>
</dbReference>
<evidence type="ECO:0000259" key="9">
    <source>
        <dbReference type="PROSITE" id="PS50928"/>
    </source>
</evidence>
<feature type="transmembrane region" description="Helical" evidence="7">
    <location>
        <begin position="249"/>
        <end position="270"/>
    </location>
</feature>
<feature type="transmembrane region" description="Helical" evidence="7">
    <location>
        <begin position="173"/>
        <end position="194"/>
    </location>
</feature>
<name>A0A511Z0V8_9CELL</name>
<feature type="transmembrane region" description="Helical" evidence="7">
    <location>
        <begin position="206"/>
        <end position="223"/>
    </location>
</feature>
<organism evidence="10 11">
    <name type="scientific">Actinotalea fermentans</name>
    <dbReference type="NCBI Taxonomy" id="43671"/>
    <lineage>
        <taxon>Bacteria</taxon>
        <taxon>Bacillati</taxon>
        <taxon>Actinomycetota</taxon>
        <taxon>Actinomycetes</taxon>
        <taxon>Micrococcales</taxon>
        <taxon>Cellulomonadaceae</taxon>
        <taxon>Actinotalea</taxon>
    </lineage>
</organism>
<evidence type="ECO:0000256" key="2">
    <source>
        <dbReference type="ARBA" id="ARBA00022448"/>
    </source>
</evidence>
<evidence type="ECO:0000256" key="7">
    <source>
        <dbReference type="RuleBase" id="RU363032"/>
    </source>
</evidence>
<feature type="transmembrane region" description="Helical" evidence="7">
    <location>
        <begin position="70"/>
        <end position="99"/>
    </location>
</feature>
<dbReference type="CDD" id="cd06261">
    <property type="entry name" value="TM_PBP2"/>
    <property type="match status" value="1"/>
</dbReference>
<evidence type="ECO:0000313" key="11">
    <source>
        <dbReference type="Proteomes" id="UP000321484"/>
    </source>
</evidence>
<dbReference type="AlphaFoldDB" id="A0A511Z0V8"/>
<dbReference type="InterPro" id="IPR035906">
    <property type="entry name" value="MetI-like_sf"/>
</dbReference>
<dbReference type="Pfam" id="PF00528">
    <property type="entry name" value="BPD_transp_1"/>
    <property type="match status" value="1"/>
</dbReference>
<dbReference type="EMBL" id="BJYK01000009">
    <property type="protein sequence ID" value="GEN81090.1"/>
    <property type="molecule type" value="Genomic_DNA"/>
</dbReference>
<proteinExistence type="inferred from homology"/>
<keyword evidence="6 7" id="KW-0472">Membrane</keyword>
<protein>
    <submittedName>
        <fullName evidence="10">Glycerol-3-phosphate ABC transporter permease</fullName>
    </submittedName>
</protein>
<feature type="transmembrane region" description="Helical" evidence="7">
    <location>
        <begin position="144"/>
        <end position="166"/>
    </location>
</feature>
<evidence type="ECO:0000256" key="3">
    <source>
        <dbReference type="ARBA" id="ARBA00022475"/>
    </source>
</evidence>
<feature type="region of interest" description="Disordered" evidence="8">
    <location>
        <begin position="1"/>
        <end position="69"/>
    </location>
</feature>
<comment type="caution">
    <text evidence="10">The sequence shown here is derived from an EMBL/GenBank/DDBJ whole genome shotgun (WGS) entry which is preliminary data.</text>
</comment>
<keyword evidence="3" id="KW-1003">Cell membrane</keyword>
<comment type="subcellular location">
    <subcellularLocation>
        <location evidence="1 7">Cell membrane</location>
        <topology evidence="1 7">Multi-pass membrane protein</topology>
    </subcellularLocation>
</comment>
<feature type="compositionally biased region" description="Basic residues" evidence="8">
    <location>
        <begin position="56"/>
        <end position="69"/>
    </location>
</feature>
<dbReference type="Proteomes" id="UP000321484">
    <property type="component" value="Unassembled WGS sequence"/>
</dbReference>
<feature type="domain" description="ABC transmembrane type-1" evidence="9">
    <location>
        <begin position="138"/>
        <end position="328"/>
    </location>
</feature>
<dbReference type="GO" id="GO:0055085">
    <property type="term" value="P:transmembrane transport"/>
    <property type="evidence" value="ECO:0007669"/>
    <property type="project" value="InterPro"/>
</dbReference>
<keyword evidence="11" id="KW-1185">Reference proteome</keyword>
<accession>A0A511Z0V8</accession>
<dbReference type="PANTHER" id="PTHR43744">
    <property type="entry name" value="ABC TRANSPORTER PERMEASE PROTEIN MG189-RELATED-RELATED"/>
    <property type="match status" value="1"/>
</dbReference>
<sequence length="343" mass="36175">MSIQAAPRPVPDGVVVPPAAGTVPGAPGSPDAVGRGTSPEPAPRGGRSGDAPARRGERRRRPGPRRPRRAGALGLDVAAWVTMIGATVVIGAPLLWMVLASLKDHSELYLLPLQWLPASPDLGSYAEAAGTIPLGRLLANSVGLTLAGAGLKVLLGLACAYALVFIEVRFRRAAFVVVVAALMIPSQITIIPNYVLVADLGWLNTYQGILVPGLASAFGTFLFRQHFRTLPASILEAAALDGAGHWRRLWRFVVPLSGPTISAVALVAVVTEWNDYLWPFLVTEDPDKMTLPVGLTLLQNIDGMNNWGVLLAATVVVTLPILLVFLVLQRRLVAGLTAGAVTG</sequence>